<dbReference type="EMBL" id="AP025628">
    <property type="protein sequence ID" value="BDG60782.1"/>
    <property type="molecule type" value="Genomic_DNA"/>
</dbReference>
<dbReference type="GO" id="GO:0045892">
    <property type="term" value="P:negative regulation of DNA-templated transcription"/>
    <property type="evidence" value="ECO:0007669"/>
    <property type="project" value="UniProtKB-ARBA"/>
</dbReference>
<dbReference type="InterPro" id="IPR023772">
    <property type="entry name" value="DNA-bd_HTH_TetR-type_CS"/>
</dbReference>
<feature type="DNA-binding region" description="H-T-H motif" evidence="4">
    <location>
        <begin position="37"/>
        <end position="56"/>
    </location>
</feature>
<sequence length="211" mass="23391">MAESTAQPRTPRGERTLARLLAAAEEVFAEKGFHGASVSDITRRAGVGLGTFYFYFPGKLAIFREVVRSLSRELRRETAAAAAGAGDRVEAEKRAFTAFFRWSGRHRSLYRLLAQAEIVDPALAREYHESIARGYSRVLAEAQARGQVRALDPETLAWCLIGAAEFVNRRWNLWEGKAPPPGVEEAVYQFLGVVLSPEPAGSAGQQRKDRR</sequence>
<evidence type="ECO:0000256" key="4">
    <source>
        <dbReference type="PROSITE-ProRule" id="PRU00335"/>
    </source>
</evidence>
<dbReference type="PANTHER" id="PTHR30055">
    <property type="entry name" value="HTH-TYPE TRANSCRIPTIONAL REGULATOR RUTR"/>
    <property type="match status" value="1"/>
</dbReference>
<dbReference type="SUPFAM" id="SSF48498">
    <property type="entry name" value="Tetracyclin repressor-like, C-terminal domain"/>
    <property type="match status" value="1"/>
</dbReference>
<keyword evidence="2 4" id="KW-0238">DNA-binding</keyword>
<keyword evidence="7" id="KW-1185">Reference proteome</keyword>
<dbReference type="InterPro" id="IPR001647">
    <property type="entry name" value="HTH_TetR"/>
</dbReference>
<proteinExistence type="predicted"/>
<dbReference type="FunFam" id="1.10.10.60:FF:000141">
    <property type="entry name" value="TetR family transcriptional regulator"/>
    <property type="match status" value="1"/>
</dbReference>
<dbReference type="GO" id="GO:0003700">
    <property type="term" value="F:DNA-binding transcription factor activity"/>
    <property type="evidence" value="ECO:0007669"/>
    <property type="project" value="TreeGrafter"/>
</dbReference>
<accession>A0AA35CKA4</accession>
<evidence type="ECO:0000313" key="7">
    <source>
        <dbReference type="Proteomes" id="UP001163687"/>
    </source>
</evidence>
<dbReference type="PRINTS" id="PR00455">
    <property type="entry name" value="HTHTETR"/>
</dbReference>
<dbReference type="SUPFAM" id="SSF46689">
    <property type="entry name" value="Homeodomain-like"/>
    <property type="match status" value="1"/>
</dbReference>
<organism evidence="6 7">
    <name type="scientific">Caldinitratiruptor microaerophilus</name>
    <dbReference type="NCBI Taxonomy" id="671077"/>
    <lineage>
        <taxon>Bacteria</taxon>
        <taxon>Bacillati</taxon>
        <taxon>Bacillota</taxon>
        <taxon>Clostridia</taxon>
        <taxon>Eubacteriales</taxon>
        <taxon>Symbiobacteriaceae</taxon>
        <taxon>Caldinitratiruptor</taxon>
    </lineage>
</organism>
<gene>
    <name evidence="6" type="ORF">caldi_18720</name>
</gene>
<feature type="domain" description="HTH tetR-type" evidence="5">
    <location>
        <begin position="14"/>
        <end position="74"/>
    </location>
</feature>
<dbReference type="Proteomes" id="UP001163687">
    <property type="component" value="Chromosome"/>
</dbReference>
<name>A0AA35CKA4_9FIRM</name>
<evidence type="ECO:0000256" key="2">
    <source>
        <dbReference type="ARBA" id="ARBA00023125"/>
    </source>
</evidence>
<protein>
    <recommendedName>
        <fullName evidence="5">HTH tetR-type domain-containing protein</fullName>
    </recommendedName>
</protein>
<dbReference type="PROSITE" id="PS01081">
    <property type="entry name" value="HTH_TETR_1"/>
    <property type="match status" value="1"/>
</dbReference>
<dbReference type="RefSeq" id="WP_264841478.1">
    <property type="nucleotide sequence ID" value="NZ_AP025628.1"/>
</dbReference>
<evidence type="ECO:0000256" key="3">
    <source>
        <dbReference type="ARBA" id="ARBA00023163"/>
    </source>
</evidence>
<dbReference type="InterPro" id="IPR036271">
    <property type="entry name" value="Tet_transcr_reg_TetR-rel_C_sf"/>
</dbReference>
<keyword evidence="1" id="KW-0805">Transcription regulation</keyword>
<dbReference type="Pfam" id="PF00440">
    <property type="entry name" value="TetR_N"/>
    <property type="match status" value="1"/>
</dbReference>
<evidence type="ECO:0000313" key="6">
    <source>
        <dbReference type="EMBL" id="BDG60782.1"/>
    </source>
</evidence>
<evidence type="ECO:0000256" key="1">
    <source>
        <dbReference type="ARBA" id="ARBA00023015"/>
    </source>
</evidence>
<dbReference type="PROSITE" id="PS50977">
    <property type="entry name" value="HTH_TETR_2"/>
    <property type="match status" value="1"/>
</dbReference>
<dbReference type="PANTHER" id="PTHR30055:SF226">
    <property type="entry name" value="HTH-TYPE TRANSCRIPTIONAL REGULATOR PKSA"/>
    <property type="match status" value="1"/>
</dbReference>
<dbReference type="KEGG" id="cmic:caldi_18720"/>
<reference evidence="6" key="1">
    <citation type="submission" date="2022-03" db="EMBL/GenBank/DDBJ databases">
        <title>Complete genome sequence of Caldinitratiruptor microaerophilus.</title>
        <authorList>
            <person name="Mukaiyama R."/>
            <person name="Nishiyama T."/>
            <person name="Ueda K."/>
        </authorList>
    </citation>
    <scope>NUCLEOTIDE SEQUENCE</scope>
    <source>
        <strain evidence="6">JCM 16183</strain>
    </source>
</reference>
<evidence type="ECO:0000259" key="5">
    <source>
        <dbReference type="PROSITE" id="PS50977"/>
    </source>
</evidence>
<keyword evidence="3" id="KW-0804">Transcription</keyword>
<dbReference type="GO" id="GO:0000976">
    <property type="term" value="F:transcription cis-regulatory region binding"/>
    <property type="evidence" value="ECO:0007669"/>
    <property type="project" value="TreeGrafter"/>
</dbReference>
<dbReference type="InterPro" id="IPR009057">
    <property type="entry name" value="Homeodomain-like_sf"/>
</dbReference>
<dbReference type="Gene3D" id="1.10.357.10">
    <property type="entry name" value="Tetracycline Repressor, domain 2"/>
    <property type="match status" value="1"/>
</dbReference>
<dbReference type="InterPro" id="IPR050109">
    <property type="entry name" value="HTH-type_TetR-like_transc_reg"/>
</dbReference>
<dbReference type="AlphaFoldDB" id="A0AA35CKA4"/>